<evidence type="ECO:0000313" key="1">
    <source>
        <dbReference type="EMBL" id="TKR67240.1"/>
    </source>
</evidence>
<dbReference type="Proteomes" id="UP000298663">
    <property type="component" value="Unassembled WGS sequence"/>
</dbReference>
<comment type="caution">
    <text evidence="1">The sequence shown here is derived from an EMBL/GenBank/DDBJ whole genome shotgun (WGS) entry which is preliminary data.</text>
</comment>
<accession>A0A4U5MDL1</accession>
<protein>
    <submittedName>
        <fullName evidence="1">Uncharacterized protein</fullName>
    </submittedName>
</protein>
<evidence type="ECO:0000313" key="2">
    <source>
        <dbReference type="Proteomes" id="UP000298663"/>
    </source>
</evidence>
<organism evidence="1 2">
    <name type="scientific">Steinernema carpocapsae</name>
    <name type="common">Entomopathogenic nematode</name>
    <dbReference type="NCBI Taxonomy" id="34508"/>
    <lineage>
        <taxon>Eukaryota</taxon>
        <taxon>Metazoa</taxon>
        <taxon>Ecdysozoa</taxon>
        <taxon>Nematoda</taxon>
        <taxon>Chromadorea</taxon>
        <taxon>Rhabditida</taxon>
        <taxon>Tylenchina</taxon>
        <taxon>Panagrolaimomorpha</taxon>
        <taxon>Strongyloidoidea</taxon>
        <taxon>Steinernematidae</taxon>
        <taxon>Steinernema</taxon>
    </lineage>
</organism>
<dbReference type="EMBL" id="AZBU02000008">
    <property type="protein sequence ID" value="TKR67240.1"/>
    <property type="molecule type" value="Genomic_DNA"/>
</dbReference>
<reference evidence="1 2" key="1">
    <citation type="journal article" date="2015" name="Genome Biol.">
        <title>Comparative genomics of Steinernema reveals deeply conserved gene regulatory networks.</title>
        <authorList>
            <person name="Dillman A.R."/>
            <person name="Macchietto M."/>
            <person name="Porter C.F."/>
            <person name="Rogers A."/>
            <person name="Williams B."/>
            <person name="Antoshechkin I."/>
            <person name="Lee M.M."/>
            <person name="Goodwin Z."/>
            <person name="Lu X."/>
            <person name="Lewis E.E."/>
            <person name="Goodrich-Blair H."/>
            <person name="Stock S.P."/>
            <person name="Adams B.J."/>
            <person name="Sternberg P.W."/>
            <person name="Mortazavi A."/>
        </authorList>
    </citation>
    <scope>NUCLEOTIDE SEQUENCE [LARGE SCALE GENOMIC DNA]</scope>
    <source>
        <strain evidence="1 2">ALL</strain>
    </source>
</reference>
<sequence length="194" mass="22030">MQLFGLKAALAEQLKHGCIDNGGGEGEESISRTRHEAAVDLATDHRLARTGDIPSKGAARHPRRFGLRAASYSRGDCESPEIMRKQCPRNKKDYWIGCQIARDLMAKDDVFVLSRLAFRRRDGCSDKLGPFEAPAFPAEILISKNNRERREEEEAFVAIRMANWILEMWFDATKTTLCWVDNKRRLGSENSSWS</sequence>
<proteinExistence type="predicted"/>
<dbReference type="AlphaFoldDB" id="A0A4U5MDL1"/>
<reference evidence="1 2" key="2">
    <citation type="journal article" date="2019" name="G3 (Bethesda)">
        <title>Hybrid Assembly of the Genome of the Entomopathogenic Nematode Steinernema carpocapsae Identifies the X-Chromosome.</title>
        <authorList>
            <person name="Serra L."/>
            <person name="Macchietto M."/>
            <person name="Macias-Munoz A."/>
            <person name="McGill C.J."/>
            <person name="Rodriguez I.M."/>
            <person name="Rodriguez B."/>
            <person name="Murad R."/>
            <person name="Mortazavi A."/>
        </authorList>
    </citation>
    <scope>NUCLEOTIDE SEQUENCE [LARGE SCALE GENOMIC DNA]</scope>
    <source>
        <strain evidence="1 2">ALL</strain>
    </source>
</reference>
<gene>
    <name evidence="1" type="ORF">L596_023423</name>
</gene>
<keyword evidence="2" id="KW-1185">Reference proteome</keyword>
<name>A0A4U5MDL1_STECR</name>